<comment type="caution">
    <text evidence="1">The sequence shown here is derived from an EMBL/GenBank/DDBJ whole genome shotgun (WGS) entry which is preliminary data.</text>
</comment>
<gene>
    <name evidence="1" type="ORF">Val02_62350</name>
</gene>
<keyword evidence="2" id="KW-1185">Reference proteome</keyword>
<evidence type="ECO:0000313" key="1">
    <source>
        <dbReference type="EMBL" id="GIJ49349.1"/>
    </source>
</evidence>
<accession>A0A8J3YPK5</accession>
<dbReference type="EMBL" id="BOPF01000026">
    <property type="protein sequence ID" value="GIJ49349.1"/>
    <property type="molecule type" value="Genomic_DNA"/>
</dbReference>
<organism evidence="1 2">
    <name type="scientific">Virgisporangium aliadipatigenens</name>
    <dbReference type="NCBI Taxonomy" id="741659"/>
    <lineage>
        <taxon>Bacteria</taxon>
        <taxon>Bacillati</taxon>
        <taxon>Actinomycetota</taxon>
        <taxon>Actinomycetes</taxon>
        <taxon>Micromonosporales</taxon>
        <taxon>Micromonosporaceae</taxon>
        <taxon>Virgisporangium</taxon>
    </lineage>
</organism>
<protein>
    <submittedName>
        <fullName evidence="1">Uncharacterized protein</fullName>
    </submittedName>
</protein>
<dbReference type="Proteomes" id="UP000619260">
    <property type="component" value="Unassembled WGS sequence"/>
</dbReference>
<reference evidence="1" key="1">
    <citation type="submission" date="2021-01" db="EMBL/GenBank/DDBJ databases">
        <title>Whole genome shotgun sequence of Virgisporangium aliadipatigenens NBRC 105644.</title>
        <authorList>
            <person name="Komaki H."/>
            <person name="Tamura T."/>
        </authorList>
    </citation>
    <scope>NUCLEOTIDE SEQUENCE</scope>
    <source>
        <strain evidence="1">NBRC 105644</strain>
    </source>
</reference>
<name>A0A8J3YPK5_9ACTN</name>
<proteinExistence type="predicted"/>
<evidence type="ECO:0000313" key="2">
    <source>
        <dbReference type="Proteomes" id="UP000619260"/>
    </source>
</evidence>
<dbReference type="AlphaFoldDB" id="A0A8J3YPK5"/>
<sequence>MIAPPRCARTESLIMEPVTYDAWRAALAAEEPVAALRAEAQSRLAAGETRERVKTELQALVHAVRFEAQASRRSSDEDEEPILDVLDMLAGWSRPGTAL</sequence>